<evidence type="ECO:0008006" key="4">
    <source>
        <dbReference type="Google" id="ProtNLM"/>
    </source>
</evidence>
<organism evidence="2 3">
    <name type="scientific">Paramecium primaurelia</name>
    <dbReference type="NCBI Taxonomy" id="5886"/>
    <lineage>
        <taxon>Eukaryota</taxon>
        <taxon>Sar</taxon>
        <taxon>Alveolata</taxon>
        <taxon>Ciliophora</taxon>
        <taxon>Intramacronucleata</taxon>
        <taxon>Oligohymenophorea</taxon>
        <taxon>Peniculida</taxon>
        <taxon>Parameciidae</taxon>
        <taxon>Paramecium</taxon>
    </lineage>
</organism>
<reference evidence="2" key="1">
    <citation type="submission" date="2021-01" db="EMBL/GenBank/DDBJ databases">
        <authorList>
            <consortium name="Genoscope - CEA"/>
            <person name="William W."/>
        </authorList>
    </citation>
    <scope>NUCLEOTIDE SEQUENCE</scope>
</reference>
<name>A0A8S1KZH0_PARPR</name>
<protein>
    <recommendedName>
        <fullName evidence="4">Transmembrane protein</fullName>
    </recommendedName>
</protein>
<evidence type="ECO:0000256" key="1">
    <source>
        <dbReference type="SAM" id="Phobius"/>
    </source>
</evidence>
<proteinExistence type="predicted"/>
<keyword evidence="1" id="KW-1133">Transmembrane helix</keyword>
<keyword evidence="1" id="KW-0812">Transmembrane</keyword>
<comment type="caution">
    <text evidence="2">The sequence shown here is derived from an EMBL/GenBank/DDBJ whole genome shotgun (WGS) entry which is preliminary data.</text>
</comment>
<evidence type="ECO:0000313" key="3">
    <source>
        <dbReference type="Proteomes" id="UP000688137"/>
    </source>
</evidence>
<dbReference type="Proteomes" id="UP000688137">
    <property type="component" value="Unassembled WGS sequence"/>
</dbReference>
<dbReference type="AlphaFoldDB" id="A0A8S1KZH0"/>
<accession>A0A8S1KZH0</accession>
<evidence type="ECO:0000313" key="2">
    <source>
        <dbReference type="EMBL" id="CAD8060347.1"/>
    </source>
</evidence>
<dbReference type="EMBL" id="CAJJDM010000029">
    <property type="protein sequence ID" value="CAD8060347.1"/>
    <property type="molecule type" value="Genomic_DNA"/>
</dbReference>
<keyword evidence="1" id="KW-0472">Membrane</keyword>
<gene>
    <name evidence="2" type="ORF">PPRIM_AZ9-3.1.T0300089</name>
</gene>
<sequence length="293" mass="35704">MNKFIQDIQTQFYKNIKITFILSKYLEKFQSKLFLQYIIQFKILKSQYFNRALDHSTNLFETENNKLNVKFAQNERAINYIAIIEMNVNYVALFDTKVINTLIMLQQGFLNQKLNLFVYQMFFCFEWKLFRIIKQIKQPYSIDIQLEYIQQKIKQVIYHDPQQKWIKQAFAIINCVKFQMFDINLIQFILIMQDQRDQLILDIKIANYRKQKQQKIEQEQQFKEQLPKIKQHKAQIFQDDMHHFAKLLFTGFPIAMGSVIIFRSLIIFPFAIWTTNYMQNNMHKLYEYLENNQ</sequence>
<feature type="transmembrane region" description="Helical" evidence="1">
    <location>
        <begin position="247"/>
        <end position="272"/>
    </location>
</feature>
<keyword evidence="3" id="KW-1185">Reference proteome</keyword>